<name>A0A9P0NF43_9DIPT</name>
<evidence type="ECO:0000256" key="11">
    <source>
        <dbReference type="ARBA" id="ARBA00050237"/>
    </source>
</evidence>
<dbReference type="GO" id="GO:0140861">
    <property type="term" value="P:DNA repair-dependent chromatin remodeling"/>
    <property type="evidence" value="ECO:0007669"/>
    <property type="project" value="UniProtKB-ARBA"/>
</dbReference>
<comment type="catalytic activity">
    <reaction evidence="11">
        <text>N(6)-decanoyl-L-lysyl-[protein] + NAD(+) + H2O = 2''-O-decanoyl-ADP-D-ribose + nicotinamide + L-lysyl-[protein]</text>
        <dbReference type="Rhea" id="RHEA:70631"/>
        <dbReference type="Rhea" id="RHEA-COMP:9752"/>
        <dbReference type="Rhea" id="RHEA-COMP:17932"/>
        <dbReference type="ChEBI" id="CHEBI:15377"/>
        <dbReference type="ChEBI" id="CHEBI:17154"/>
        <dbReference type="ChEBI" id="CHEBI:29969"/>
        <dbReference type="ChEBI" id="CHEBI:57540"/>
        <dbReference type="ChEBI" id="CHEBI:143222"/>
        <dbReference type="ChEBI" id="CHEBI:189688"/>
    </reaction>
    <physiologicalReaction direction="left-to-right" evidence="11">
        <dbReference type="Rhea" id="RHEA:70632"/>
    </physiologicalReaction>
</comment>
<dbReference type="GO" id="GO:0005634">
    <property type="term" value="C:nucleus"/>
    <property type="evidence" value="ECO:0007669"/>
    <property type="project" value="TreeGrafter"/>
</dbReference>
<dbReference type="GO" id="GO:0000785">
    <property type="term" value="C:chromatin"/>
    <property type="evidence" value="ECO:0007669"/>
    <property type="project" value="TreeGrafter"/>
</dbReference>
<keyword evidence="7" id="KW-0520">NAD</keyword>
<dbReference type="EC" id="2.3.1.286" evidence="2"/>
<keyword evidence="19" id="KW-1185">Reference proteome</keyword>
<feature type="region of interest" description="Disordered" evidence="16">
    <location>
        <begin position="15"/>
        <end position="34"/>
    </location>
</feature>
<evidence type="ECO:0000313" key="18">
    <source>
        <dbReference type="EMBL" id="CAH1717566.1"/>
    </source>
</evidence>
<evidence type="ECO:0000313" key="19">
    <source>
        <dbReference type="Proteomes" id="UP001153620"/>
    </source>
</evidence>
<organism evidence="18 19">
    <name type="scientific">Chironomus riparius</name>
    <dbReference type="NCBI Taxonomy" id="315576"/>
    <lineage>
        <taxon>Eukaryota</taxon>
        <taxon>Metazoa</taxon>
        <taxon>Ecdysozoa</taxon>
        <taxon>Arthropoda</taxon>
        <taxon>Hexapoda</taxon>
        <taxon>Insecta</taxon>
        <taxon>Pterygota</taxon>
        <taxon>Neoptera</taxon>
        <taxon>Endopterygota</taxon>
        <taxon>Diptera</taxon>
        <taxon>Nematocera</taxon>
        <taxon>Chironomoidea</taxon>
        <taxon>Chironomidae</taxon>
        <taxon>Chironominae</taxon>
        <taxon>Chironomus</taxon>
    </lineage>
</organism>
<evidence type="ECO:0000256" key="1">
    <source>
        <dbReference type="ARBA" id="ARBA00001947"/>
    </source>
</evidence>
<comment type="catalytic activity">
    <reaction evidence="12">
        <text>N(6)-succinyl-L-lysyl-[protein] + NAD(+) + H2O = 2''-O-succinyl-ADP-D-ribose + nicotinamide + L-lysyl-[protein]</text>
        <dbReference type="Rhea" id="RHEA:47668"/>
        <dbReference type="Rhea" id="RHEA-COMP:9752"/>
        <dbReference type="Rhea" id="RHEA-COMP:11877"/>
        <dbReference type="ChEBI" id="CHEBI:15377"/>
        <dbReference type="ChEBI" id="CHEBI:17154"/>
        <dbReference type="ChEBI" id="CHEBI:29969"/>
        <dbReference type="ChEBI" id="CHEBI:57540"/>
        <dbReference type="ChEBI" id="CHEBI:87830"/>
        <dbReference type="ChEBI" id="CHEBI:87832"/>
    </reaction>
    <physiologicalReaction direction="left-to-right" evidence="12">
        <dbReference type="Rhea" id="RHEA:47669"/>
    </physiologicalReaction>
</comment>
<dbReference type="Pfam" id="PF02146">
    <property type="entry name" value="SIR2"/>
    <property type="match status" value="1"/>
</dbReference>
<comment type="catalytic activity">
    <reaction evidence="14">
        <text>N(6)-glutaryl-L-lysyl-[protein] + NAD(+) + H2O = 2''-O-glutaryl-ADP-D-ribose + nicotinamide + L-lysyl-[protein]</text>
        <dbReference type="Rhea" id="RHEA:47664"/>
        <dbReference type="Rhea" id="RHEA-COMP:9752"/>
        <dbReference type="Rhea" id="RHEA-COMP:11875"/>
        <dbReference type="ChEBI" id="CHEBI:15377"/>
        <dbReference type="ChEBI" id="CHEBI:17154"/>
        <dbReference type="ChEBI" id="CHEBI:29969"/>
        <dbReference type="ChEBI" id="CHEBI:57540"/>
        <dbReference type="ChEBI" id="CHEBI:87828"/>
        <dbReference type="ChEBI" id="CHEBI:87829"/>
    </reaction>
    <physiologicalReaction direction="left-to-right" evidence="14">
        <dbReference type="Rhea" id="RHEA:47665"/>
    </physiologicalReaction>
</comment>
<dbReference type="Gene3D" id="3.40.50.1220">
    <property type="entry name" value="TPP-binding domain"/>
    <property type="match status" value="1"/>
</dbReference>
<feature type="binding site" evidence="15">
    <location>
        <position position="233"/>
    </location>
    <ligand>
        <name>Zn(2+)</name>
        <dbReference type="ChEBI" id="CHEBI:29105"/>
    </ligand>
</feature>
<dbReference type="GO" id="GO:0035861">
    <property type="term" value="C:site of double-strand break"/>
    <property type="evidence" value="ECO:0007669"/>
    <property type="project" value="UniProtKB-ARBA"/>
</dbReference>
<dbReference type="InterPro" id="IPR050134">
    <property type="entry name" value="NAD-dep_sirtuin_deacylases"/>
</dbReference>
<dbReference type="EMBL" id="OU895878">
    <property type="protein sequence ID" value="CAH1717566.1"/>
    <property type="molecule type" value="Genomic_DNA"/>
</dbReference>
<evidence type="ECO:0000256" key="3">
    <source>
        <dbReference type="ARBA" id="ARBA00022553"/>
    </source>
</evidence>
<evidence type="ECO:0000256" key="5">
    <source>
        <dbReference type="ARBA" id="ARBA00022723"/>
    </source>
</evidence>
<dbReference type="FunFam" id="2.20.28.200:FF:000002">
    <property type="entry name" value="NAD-dependent deacetylase sirtuin-7"/>
    <property type="match status" value="1"/>
</dbReference>
<dbReference type="GO" id="GO:0010468">
    <property type="term" value="P:regulation of gene expression"/>
    <property type="evidence" value="ECO:0007669"/>
    <property type="project" value="UniProtKB-ARBA"/>
</dbReference>
<dbReference type="SUPFAM" id="SSF52467">
    <property type="entry name" value="DHS-like NAD/FAD-binding domain"/>
    <property type="match status" value="1"/>
</dbReference>
<feature type="binding site" evidence="15">
    <location>
        <position position="203"/>
    </location>
    <ligand>
        <name>Zn(2+)</name>
        <dbReference type="ChEBI" id="CHEBI:29105"/>
    </ligand>
</feature>
<feature type="compositionally biased region" description="Acidic residues" evidence="16">
    <location>
        <begin position="376"/>
        <end position="389"/>
    </location>
</feature>
<dbReference type="PROSITE" id="PS50305">
    <property type="entry name" value="SIRTUIN"/>
    <property type="match status" value="1"/>
</dbReference>
<feature type="region of interest" description="Disordered" evidence="16">
    <location>
        <begin position="366"/>
        <end position="415"/>
    </location>
</feature>
<protein>
    <recommendedName>
        <fullName evidence="2">protein acetyllysine N-acetyltransferase</fullName>
        <ecNumber evidence="2">2.3.1.286</ecNumber>
    </recommendedName>
    <alternativeName>
        <fullName evidence="10">Regulatory protein SIR2 homolog 7</fullName>
    </alternativeName>
    <alternativeName>
        <fullName evidence="9">SIR2-like protein 7</fullName>
    </alternativeName>
</protein>
<accession>A0A9P0NF43</accession>
<gene>
    <name evidence="18" type="ORF">CHIRRI_LOCUS5044</name>
</gene>
<sequence length="917" mass="104869">MTFLRKMDEISFIRQTRKRENQDSNPVAKKREKAFKKRKIAAILKKCDNSRTQEESKYIDEHPEVVKEVVERAKRVEKYKDRALEKEDKAEILEAKAKKLASVISNAKHLVVYSGAGISTSAKIPDYRGPQGIWTLLQKGEEIGDHDLSLAEPTFTHMALYELHRRDILKYVVSQNCDGLHLRSGLPRFSLSELHGNMYVEVCKSCKPALEYWRLFDTTPLTSRFQHKTNRRCRVCANPLIDTIVHFGERGSLKWPLNWNGATKAVEKADVILCLGSSLKVLKKYPWLWALDKPVKQRPKVYIVNLQWTPKDSIASLKINGKCDEVMQIVMKYLTVVVPIYDRLEDPIFQHASLLKEEELHTASQPMLKRVKNIDDDKDEDDDDEDFNQNDESTNTLSSDKQTLSNESEDQSQSAESINTFMGVIKSETNQDLELNAIKSNENSGNCHENVEELTEASQESTEVSQISTEIQTNKIDNSDDVEEVKIKIETTGSIETTHENGKLISIKQDIEETVDLTEDEPITINGHRKNNKYVEPKEEIIDFEELIDNLEVKMTEQPKDSNNIVVKQEEPVKLEEQIKVSEPNPPSPVILESKLIKEEEQATTIKKEVKSDPSIANIILQQNQNLIDMALLNNSLLTASLAFAPIETTSKEALTATALILNYNNQIISTLTNNLNLLPYSNGLNPSTMNGSSIMNSQSRPICDKSNVVRNDFYENDIEMVNSDDMSDEEDTTSSSITRQLNETPEQYYKQLFANYCKAINDNLPKWSDVNYAYSGLHTIVNLPPDDANLWKNHEDMLNGKKLRSSTVIERKAAKAECKFCYDKYEAMICQFYKPINREFKITTYRNEKLIVCECCDYTDEDEEEQINEEENSKLVTTNNDDKDKSSNTVIRTVTKAGWFGKGYRKIQKKRKKVST</sequence>
<evidence type="ECO:0000256" key="6">
    <source>
        <dbReference type="ARBA" id="ARBA00022833"/>
    </source>
</evidence>
<evidence type="ECO:0000256" key="7">
    <source>
        <dbReference type="ARBA" id="ARBA00023027"/>
    </source>
</evidence>
<feature type="domain" description="Deacetylase sirtuin-type" evidence="17">
    <location>
        <begin position="90"/>
        <end position="358"/>
    </location>
</feature>
<dbReference type="GO" id="GO:0097372">
    <property type="term" value="F:histone H3K18 deacetylase activity, NAD-dependent"/>
    <property type="evidence" value="ECO:0007669"/>
    <property type="project" value="TreeGrafter"/>
</dbReference>
<dbReference type="PANTHER" id="PTHR11085:SF1">
    <property type="entry name" value="NAD-DEPENDENT PROTEIN DEACETYLASE SIRTUIN-7"/>
    <property type="match status" value="1"/>
</dbReference>
<evidence type="ECO:0000256" key="13">
    <source>
        <dbReference type="ARBA" id="ARBA00051399"/>
    </source>
</evidence>
<dbReference type="PANTHER" id="PTHR11085">
    <property type="entry name" value="NAD-DEPENDENT PROTEIN DEACYLASE SIRTUIN-5, MITOCHONDRIAL-RELATED"/>
    <property type="match status" value="1"/>
</dbReference>
<evidence type="ECO:0000256" key="16">
    <source>
        <dbReference type="SAM" id="MobiDB-lite"/>
    </source>
</evidence>
<dbReference type="Proteomes" id="UP001153620">
    <property type="component" value="Chromosome 2"/>
</dbReference>
<reference evidence="18" key="1">
    <citation type="submission" date="2022-01" db="EMBL/GenBank/DDBJ databases">
        <authorList>
            <person name="King R."/>
        </authorList>
    </citation>
    <scope>NUCLEOTIDE SEQUENCE</scope>
</reference>
<evidence type="ECO:0000256" key="12">
    <source>
        <dbReference type="ARBA" id="ARBA00051105"/>
    </source>
</evidence>
<dbReference type="GO" id="GO:0046872">
    <property type="term" value="F:metal ion binding"/>
    <property type="evidence" value="ECO:0007669"/>
    <property type="project" value="UniProtKB-KW"/>
</dbReference>
<keyword evidence="3" id="KW-0597">Phosphoprotein</keyword>
<evidence type="ECO:0000256" key="15">
    <source>
        <dbReference type="PROSITE-ProRule" id="PRU00236"/>
    </source>
</evidence>
<keyword evidence="5 15" id="KW-0479">Metal-binding</keyword>
<dbReference type="InterPro" id="IPR026590">
    <property type="entry name" value="Ssirtuin_cat_dom"/>
</dbReference>
<evidence type="ECO:0000256" key="10">
    <source>
        <dbReference type="ARBA" id="ARBA00043038"/>
    </source>
</evidence>
<dbReference type="CDD" id="cd01410">
    <property type="entry name" value="SIRT7"/>
    <property type="match status" value="1"/>
</dbReference>
<dbReference type="FunFam" id="3.40.50.1220:FF:000038">
    <property type="entry name" value="NAD-dependent protein deacetylase sirtuin-6 isoform X2"/>
    <property type="match status" value="1"/>
</dbReference>
<dbReference type="InterPro" id="IPR003000">
    <property type="entry name" value="Sirtuin"/>
</dbReference>
<comment type="cofactor">
    <cofactor evidence="1">
        <name>Zn(2+)</name>
        <dbReference type="ChEBI" id="CHEBI:29105"/>
    </cofactor>
</comment>
<evidence type="ECO:0000256" key="9">
    <source>
        <dbReference type="ARBA" id="ARBA00041832"/>
    </source>
</evidence>
<evidence type="ECO:0000256" key="14">
    <source>
        <dbReference type="ARBA" id="ARBA00052763"/>
    </source>
</evidence>
<feature type="region of interest" description="Disordered" evidence="16">
    <location>
        <begin position="868"/>
        <end position="888"/>
    </location>
</feature>
<feature type="binding site" evidence="15">
    <location>
        <position position="206"/>
    </location>
    <ligand>
        <name>Zn(2+)</name>
        <dbReference type="ChEBI" id="CHEBI:29105"/>
    </ligand>
</feature>
<proteinExistence type="inferred from homology"/>
<feature type="active site" description="Proton acceptor" evidence="15">
    <location>
        <position position="195"/>
    </location>
</feature>
<comment type="similarity">
    <text evidence="8">Belongs to the sirtuin family. Class IV subfamily.</text>
</comment>
<keyword evidence="6 15" id="KW-0862">Zinc</keyword>
<evidence type="ECO:0000256" key="2">
    <source>
        <dbReference type="ARBA" id="ARBA00012928"/>
    </source>
</evidence>
<feature type="compositionally biased region" description="Polar residues" evidence="16">
    <location>
        <begin position="390"/>
        <end position="415"/>
    </location>
</feature>
<dbReference type="InterPro" id="IPR029035">
    <property type="entry name" value="DHS-like_NAD/FAD-binding_dom"/>
</dbReference>
<evidence type="ECO:0000256" key="4">
    <source>
        <dbReference type="ARBA" id="ARBA00022679"/>
    </source>
</evidence>
<feature type="binding site" evidence="15">
    <location>
        <position position="236"/>
    </location>
    <ligand>
        <name>Zn(2+)</name>
        <dbReference type="ChEBI" id="CHEBI:29105"/>
    </ligand>
</feature>
<evidence type="ECO:0000256" key="8">
    <source>
        <dbReference type="ARBA" id="ARBA00038170"/>
    </source>
</evidence>
<dbReference type="AlphaFoldDB" id="A0A9P0NF43"/>
<comment type="catalytic activity">
    <reaction evidence="13">
        <text>N(6)-propanoyl-L-lysyl-[protein] + NAD(+) + H2O = 3''-O-propanoyl-ADP-D-ribose + nicotinamide + L-lysyl-[protein]</text>
        <dbReference type="Rhea" id="RHEA:23500"/>
        <dbReference type="Rhea" id="RHEA-COMP:9752"/>
        <dbReference type="Rhea" id="RHEA-COMP:13758"/>
        <dbReference type="ChEBI" id="CHEBI:15377"/>
        <dbReference type="ChEBI" id="CHEBI:17154"/>
        <dbReference type="ChEBI" id="CHEBI:29969"/>
        <dbReference type="ChEBI" id="CHEBI:57540"/>
        <dbReference type="ChEBI" id="CHEBI:138019"/>
        <dbReference type="ChEBI" id="CHEBI:145015"/>
    </reaction>
    <physiologicalReaction direction="left-to-right" evidence="13">
        <dbReference type="Rhea" id="RHEA:23501"/>
    </physiologicalReaction>
</comment>
<dbReference type="GO" id="GO:0070403">
    <property type="term" value="F:NAD+ binding"/>
    <property type="evidence" value="ECO:0007669"/>
    <property type="project" value="InterPro"/>
</dbReference>
<dbReference type="Gene3D" id="2.20.28.200">
    <property type="match status" value="1"/>
</dbReference>
<reference evidence="18" key="2">
    <citation type="submission" date="2022-10" db="EMBL/GenBank/DDBJ databases">
        <authorList>
            <consortium name="ENA_rothamsted_submissions"/>
            <consortium name="culmorum"/>
            <person name="King R."/>
        </authorList>
    </citation>
    <scope>NUCLEOTIDE SEQUENCE</scope>
</reference>
<evidence type="ECO:0000259" key="17">
    <source>
        <dbReference type="PROSITE" id="PS50305"/>
    </source>
</evidence>
<keyword evidence="4" id="KW-0808">Transferase</keyword>